<proteinExistence type="inferred from homology"/>
<comment type="subunit">
    <text evidence="8">Forms a stable energy-coupling factor (ECF) transporter complex composed of 2 membrane-embedded substrate-binding proteins (S component), 2 ATP-binding proteins (A component) and 2 transmembrane proteins (T component).</text>
</comment>
<comment type="similarity">
    <text evidence="8">Belongs to the ABC transporter superfamily. Energy-coupling factor EcfA family.</text>
</comment>
<dbReference type="Proteomes" id="UP000069771">
    <property type="component" value="Chromosome"/>
</dbReference>
<keyword evidence="11" id="KW-1185">Reference proteome</keyword>
<evidence type="ECO:0000256" key="7">
    <source>
        <dbReference type="ARBA" id="ARBA00023136"/>
    </source>
</evidence>
<keyword evidence="4 8" id="KW-0547">Nucleotide-binding</keyword>
<evidence type="ECO:0000256" key="2">
    <source>
        <dbReference type="ARBA" id="ARBA00022448"/>
    </source>
</evidence>
<organism evidence="10 11">
    <name type="scientific">Faecalibaculum rodentium</name>
    <dbReference type="NCBI Taxonomy" id="1702221"/>
    <lineage>
        <taxon>Bacteria</taxon>
        <taxon>Bacillati</taxon>
        <taxon>Bacillota</taxon>
        <taxon>Erysipelotrichia</taxon>
        <taxon>Erysipelotrichales</taxon>
        <taxon>Erysipelotrichaceae</taxon>
        <taxon>Faecalibaculum</taxon>
    </lineage>
</organism>
<dbReference type="RefSeq" id="WP_067554970.1">
    <property type="nucleotide sequence ID" value="NZ_CANRYF010000014.1"/>
</dbReference>
<keyword evidence="6" id="KW-1278">Translocase</keyword>
<dbReference type="Gene3D" id="3.40.50.300">
    <property type="entry name" value="P-loop containing nucleotide triphosphate hydrolases"/>
    <property type="match status" value="1"/>
</dbReference>
<dbReference type="EMBL" id="CP011391">
    <property type="protein sequence ID" value="AMK53610.1"/>
    <property type="molecule type" value="Genomic_DNA"/>
</dbReference>
<dbReference type="PANTHER" id="PTHR43553">
    <property type="entry name" value="HEAVY METAL TRANSPORTER"/>
    <property type="match status" value="1"/>
</dbReference>
<dbReference type="PATRIC" id="fig|1702221.3.peg.459"/>
<keyword evidence="2 8" id="KW-0813">Transport</keyword>
<keyword evidence="3 8" id="KW-1003">Cell membrane</keyword>
<dbReference type="GO" id="GO:0042626">
    <property type="term" value="F:ATPase-coupled transmembrane transporter activity"/>
    <property type="evidence" value="ECO:0007669"/>
    <property type="project" value="TreeGrafter"/>
</dbReference>
<dbReference type="PROSITE" id="PS00211">
    <property type="entry name" value="ABC_TRANSPORTER_1"/>
    <property type="match status" value="1"/>
</dbReference>
<dbReference type="GO" id="GO:0005524">
    <property type="term" value="F:ATP binding"/>
    <property type="evidence" value="ECO:0007669"/>
    <property type="project" value="UniProtKB-UniRule"/>
</dbReference>
<dbReference type="PROSITE" id="PS50893">
    <property type="entry name" value="ABC_TRANSPORTER_2"/>
    <property type="match status" value="1"/>
</dbReference>
<comment type="subcellular location">
    <subcellularLocation>
        <location evidence="1 8">Cell membrane</location>
        <topology evidence="1 8">Peripheral membrane protein</topology>
    </subcellularLocation>
</comment>
<evidence type="ECO:0000313" key="10">
    <source>
        <dbReference type="EMBL" id="AMK53610.1"/>
    </source>
</evidence>
<dbReference type="OrthoDB" id="9784332at2"/>
<sequence>MSIEARNLGHVYSPDTPFAYQALDGASVRIPEGKMTAIIGQTGSGKSTFVQHLNGLLVPTAGELEVLGRKILPGMKIKDLKELRRQVGLVFQFPEYQLFEETIGRDIAFGPKNFGVSEEDALEQVKAVLPVVGLDESYLERSPFDLSGGQKRRVAIAGILVLDPEVLVLDEPAAGLDPQGAKEMMELFADLNIKAGKTVLLVTHDMEHVLKYCDHVIVMDQGKVAREADVDEFFSHPEWLEAIGIDPPGIVRLQLRLRERGMDLGPIRLRDRDLIEAVRDWKKDHDTGTQQDTEVTGK</sequence>
<dbReference type="InterPro" id="IPR003439">
    <property type="entry name" value="ABC_transporter-like_ATP-bd"/>
</dbReference>
<evidence type="ECO:0000256" key="8">
    <source>
        <dbReference type="RuleBase" id="RU365104"/>
    </source>
</evidence>
<protein>
    <recommendedName>
        <fullName evidence="8">Energy-coupling factor transporter ATP-binding protein EcfA2</fullName>
        <ecNumber evidence="8">7.-.-.-</ecNumber>
    </recommendedName>
</protein>
<dbReference type="InterPro" id="IPR015856">
    <property type="entry name" value="ABC_transpr_CbiO/EcfA_su"/>
</dbReference>
<evidence type="ECO:0000256" key="5">
    <source>
        <dbReference type="ARBA" id="ARBA00022840"/>
    </source>
</evidence>
<dbReference type="CDD" id="cd03225">
    <property type="entry name" value="ABC_cobalt_CbiO_domain1"/>
    <property type="match status" value="1"/>
</dbReference>
<evidence type="ECO:0000313" key="11">
    <source>
        <dbReference type="Proteomes" id="UP000069771"/>
    </source>
</evidence>
<comment type="function">
    <text evidence="8">ATP-binding (A) component of a common energy-coupling factor (ECF) ABC-transporter complex.</text>
</comment>
<gene>
    <name evidence="10" type="ORF">AALO17_04760</name>
</gene>
<evidence type="ECO:0000256" key="6">
    <source>
        <dbReference type="ARBA" id="ARBA00022967"/>
    </source>
</evidence>
<dbReference type="STRING" id="1702221.AALO17_04760"/>
<dbReference type="SUPFAM" id="SSF52540">
    <property type="entry name" value="P-loop containing nucleoside triphosphate hydrolases"/>
    <property type="match status" value="1"/>
</dbReference>
<evidence type="ECO:0000256" key="3">
    <source>
        <dbReference type="ARBA" id="ARBA00022475"/>
    </source>
</evidence>
<dbReference type="InterPro" id="IPR030946">
    <property type="entry name" value="EcfA2"/>
</dbReference>
<dbReference type="FunFam" id="3.40.50.300:FF:000224">
    <property type="entry name" value="Energy-coupling factor transporter ATP-binding protein EcfA"/>
    <property type="match status" value="1"/>
</dbReference>
<dbReference type="EC" id="7.-.-.-" evidence="8"/>
<dbReference type="InterPro" id="IPR003593">
    <property type="entry name" value="AAA+_ATPase"/>
</dbReference>
<accession>A0A140DSI3</accession>
<dbReference type="InterPro" id="IPR017871">
    <property type="entry name" value="ABC_transporter-like_CS"/>
</dbReference>
<evidence type="ECO:0000256" key="1">
    <source>
        <dbReference type="ARBA" id="ARBA00004202"/>
    </source>
</evidence>
<evidence type="ECO:0000259" key="9">
    <source>
        <dbReference type="PROSITE" id="PS50893"/>
    </source>
</evidence>
<dbReference type="AlphaFoldDB" id="A0A140DSI3"/>
<reference evidence="10 11" key="1">
    <citation type="journal article" date="2016" name="Gut Pathog.">
        <title>Whole genome sequencing of "Faecalibaculum rodentium" ALO17, isolated from C57BL/6J laboratory mouse feces.</title>
        <authorList>
            <person name="Lim S."/>
            <person name="Chang D.H."/>
            <person name="Ahn S."/>
            <person name="Kim B.C."/>
        </authorList>
    </citation>
    <scope>NUCLEOTIDE SEQUENCE [LARGE SCALE GENOMIC DNA]</scope>
    <source>
        <strain evidence="10 11">Alo17</strain>
    </source>
</reference>
<dbReference type="PANTHER" id="PTHR43553:SF27">
    <property type="entry name" value="ENERGY-COUPLING FACTOR TRANSPORTER ATP-BINDING PROTEIN ECFA2"/>
    <property type="match status" value="1"/>
</dbReference>
<keyword evidence="7 8" id="KW-0472">Membrane</keyword>
<dbReference type="InterPro" id="IPR027417">
    <property type="entry name" value="P-loop_NTPase"/>
</dbReference>
<evidence type="ECO:0000256" key="4">
    <source>
        <dbReference type="ARBA" id="ARBA00022741"/>
    </source>
</evidence>
<dbReference type="GeneID" id="78477327"/>
<keyword evidence="5 8" id="KW-0067">ATP-binding</keyword>
<feature type="domain" description="ABC transporter" evidence="9">
    <location>
        <begin position="3"/>
        <end position="246"/>
    </location>
</feature>
<dbReference type="KEGG" id="fro:AALO17_04760"/>
<dbReference type="GO" id="GO:0043190">
    <property type="term" value="C:ATP-binding cassette (ABC) transporter complex"/>
    <property type="evidence" value="ECO:0007669"/>
    <property type="project" value="TreeGrafter"/>
</dbReference>
<dbReference type="GO" id="GO:0016887">
    <property type="term" value="F:ATP hydrolysis activity"/>
    <property type="evidence" value="ECO:0007669"/>
    <property type="project" value="InterPro"/>
</dbReference>
<dbReference type="NCBIfam" id="TIGR04521">
    <property type="entry name" value="ECF_ATPase_2"/>
    <property type="match status" value="1"/>
</dbReference>
<name>A0A140DSI3_9FIRM</name>
<dbReference type="SMART" id="SM00382">
    <property type="entry name" value="AAA"/>
    <property type="match status" value="1"/>
</dbReference>
<dbReference type="InterPro" id="IPR050095">
    <property type="entry name" value="ECF_ABC_transporter_ATP-bd"/>
</dbReference>
<dbReference type="Pfam" id="PF00005">
    <property type="entry name" value="ABC_tran"/>
    <property type="match status" value="1"/>
</dbReference>